<dbReference type="Gene3D" id="2.40.10.10">
    <property type="entry name" value="Trypsin-like serine proteases"/>
    <property type="match status" value="2"/>
</dbReference>
<evidence type="ECO:0000256" key="1">
    <source>
        <dbReference type="ARBA" id="ARBA00022729"/>
    </source>
</evidence>
<keyword evidence="4" id="KW-1185">Reference proteome</keyword>
<dbReference type="OrthoDB" id="3693942at2759"/>
<gene>
    <name evidence="3" type="ORF">K402DRAFT_56639</name>
</gene>
<dbReference type="InterPro" id="IPR050966">
    <property type="entry name" value="Glutamyl_endopeptidase"/>
</dbReference>
<evidence type="ECO:0000313" key="4">
    <source>
        <dbReference type="Proteomes" id="UP000800041"/>
    </source>
</evidence>
<dbReference type="PANTHER" id="PTHR15462:SF8">
    <property type="entry name" value="SERINE PROTEASE"/>
    <property type="match status" value="1"/>
</dbReference>
<dbReference type="GO" id="GO:0006508">
    <property type="term" value="P:proteolysis"/>
    <property type="evidence" value="ECO:0007669"/>
    <property type="project" value="UniProtKB-KW"/>
</dbReference>
<proteinExistence type="predicted"/>
<feature type="domain" description="Peptidase S1" evidence="2">
    <location>
        <begin position="136"/>
        <end position="309"/>
    </location>
</feature>
<keyword evidence="1" id="KW-0732">Signal</keyword>
<keyword evidence="3" id="KW-0645">Protease</keyword>
<evidence type="ECO:0000259" key="2">
    <source>
        <dbReference type="Pfam" id="PF00089"/>
    </source>
</evidence>
<evidence type="ECO:0000313" key="3">
    <source>
        <dbReference type="EMBL" id="KAF1987273.1"/>
    </source>
</evidence>
<dbReference type="InterPro" id="IPR001254">
    <property type="entry name" value="Trypsin_dom"/>
</dbReference>
<dbReference type="Proteomes" id="UP000800041">
    <property type="component" value="Unassembled WGS sequence"/>
</dbReference>
<accession>A0A6G1H223</accession>
<dbReference type="InterPro" id="IPR043504">
    <property type="entry name" value="Peptidase_S1_PA_chymotrypsin"/>
</dbReference>
<name>A0A6G1H223_9PEZI</name>
<dbReference type="AlphaFoldDB" id="A0A6G1H223"/>
<dbReference type="EMBL" id="ML977153">
    <property type="protein sequence ID" value="KAF1987273.1"/>
    <property type="molecule type" value="Genomic_DNA"/>
</dbReference>
<protein>
    <submittedName>
        <fullName evidence="3">Trypsin-like serine protease</fullName>
    </submittedName>
</protein>
<keyword evidence="3" id="KW-0378">Hydrolase</keyword>
<organism evidence="3 4">
    <name type="scientific">Aulographum hederae CBS 113979</name>
    <dbReference type="NCBI Taxonomy" id="1176131"/>
    <lineage>
        <taxon>Eukaryota</taxon>
        <taxon>Fungi</taxon>
        <taxon>Dikarya</taxon>
        <taxon>Ascomycota</taxon>
        <taxon>Pezizomycotina</taxon>
        <taxon>Dothideomycetes</taxon>
        <taxon>Pleosporomycetidae</taxon>
        <taxon>Aulographales</taxon>
        <taxon>Aulographaceae</taxon>
    </lineage>
</organism>
<dbReference type="SUPFAM" id="SSF50494">
    <property type="entry name" value="Trypsin-like serine proteases"/>
    <property type="match status" value="1"/>
</dbReference>
<dbReference type="GO" id="GO:0004252">
    <property type="term" value="F:serine-type endopeptidase activity"/>
    <property type="evidence" value="ECO:0007669"/>
    <property type="project" value="InterPro"/>
</dbReference>
<dbReference type="PANTHER" id="PTHR15462">
    <property type="entry name" value="SERINE PROTEASE"/>
    <property type="match status" value="1"/>
</dbReference>
<dbReference type="Pfam" id="PF00089">
    <property type="entry name" value="Trypsin"/>
    <property type="match status" value="1"/>
</dbReference>
<reference evidence="3" key="1">
    <citation type="journal article" date="2020" name="Stud. Mycol.">
        <title>101 Dothideomycetes genomes: a test case for predicting lifestyles and emergence of pathogens.</title>
        <authorList>
            <person name="Haridas S."/>
            <person name="Albert R."/>
            <person name="Binder M."/>
            <person name="Bloem J."/>
            <person name="Labutti K."/>
            <person name="Salamov A."/>
            <person name="Andreopoulos B."/>
            <person name="Baker S."/>
            <person name="Barry K."/>
            <person name="Bills G."/>
            <person name="Bluhm B."/>
            <person name="Cannon C."/>
            <person name="Castanera R."/>
            <person name="Culley D."/>
            <person name="Daum C."/>
            <person name="Ezra D."/>
            <person name="Gonzalez J."/>
            <person name="Henrissat B."/>
            <person name="Kuo A."/>
            <person name="Liang C."/>
            <person name="Lipzen A."/>
            <person name="Lutzoni F."/>
            <person name="Magnuson J."/>
            <person name="Mondo S."/>
            <person name="Nolan M."/>
            <person name="Ohm R."/>
            <person name="Pangilinan J."/>
            <person name="Park H.-J."/>
            <person name="Ramirez L."/>
            <person name="Alfaro M."/>
            <person name="Sun H."/>
            <person name="Tritt A."/>
            <person name="Yoshinaga Y."/>
            <person name="Zwiers L.-H."/>
            <person name="Turgeon B."/>
            <person name="Goodwin S."/>
            <person name="Spatafora J."/>
            <person name="Crous P."/>
            <person name="Grigoriev I."/>
        </authorList>
    </citation>
    <scope>NUCLEOTIDE SEQUENCE</scope>
    <source>
        <strain evidence="3">CBS 113979</strain>
    </source>
</reference>
<sequence>MLMYSPWPSHPHISDWEQTEEARSLVKEVEEAVGKIHKFVGNIRQSTFLPDFDKNAVVAYWELKRSNAVTTSQTVPSSPPPERTFARSSKTENLQRFRESLLGLHPRIKVRPVLLEAEGICKLVMTFRTPDNTTSFYGGTGWLIDNETIITAGHNLYSPQEKSYAEKVTAYVGATKGKTHPIRAETREGRFAAVHWGYYTAKLKQNDMAVIKLAKGFDHVTAIVPKAAPIRATMLIEVVGYPGDLGVKGKGEGWVMYRSRGTKSYDLEKDEFLICHQCDTFGGNSGGPILEVDKDGKFQAIGIHCYGASDGELWNSGTPLGHNANDIDAFLEAMGIAENGVTVAKDPRSSTDSGQSSVVPGMIKVTVSY</sequence>
<dbReference type="InterPro" id="IPR009003">
    <property type="entry name" value="Peptidase_S1_PA"/>
</dbReference>